<dbReference type="RefSeq" id="WP_255034320.1">
    <property type="nucleotide sequence ID" value="NZ_CP101414.1"/>
</dbReference>
<evidence type="ECO:0000313" key="4">
    <source>
        <dbReference type="EMBL" id="MDC4181756.1"/>
    </source>
</evidence>
<gene>
    <name evidence="4" type="ORF">LNO68_00960</name>
</gene>
<feature type="signal peptide" evidence="2">
    <location>
        <begin position="1"/>
        <end position="24"/>
    </location>
</feature>
<dbReference type="InterPro" id="IPR008692">
    <property type="entry name" value="Hemogglutn_Mycoplasma"/>
</dbReference>
<sequence>MKQKTKKLLQLSFSLGFLATTALVATSCKQPATVAPKPTNPMQPGNGSGSGETMQPENGSGSSGTGTTTPDNTEAKNQLDTVIGTKETNIALYSDYSIIKSELSKAYETAKSVSDKTNASKEELTAAKTTLETAINKAKTDKTAFDSENANLVNAYVALKNKLSSKEADLAMISETKYLPIKTHLANLYDQASTIISNTLQADPKPNEDNLSQLKTNIDNVVSKLNEEKTNLDQYSSFKMFKISEGTFSGDFKYANQSAETQKLVGFSSDLDNDQTSTKWRYANRIIDRLSKEDSSKITNVGWIYSLSTADGEQKTTASYDITFTYYGGDTAILYFPYKVAKADQTSNMLSLKYKLNNTEEWKTIDVTKAKVDSIEVASVNLSGLNFGENKISFSTDKDKIAPMIGNMYISINDSSKDDVYNNIFGNKKEDLENPNKITVNFAEAYGLANKAINVNEPTIIKKMSAKLDNSNELKDYYVIGYLGKATPGSNQSQKQNVRYYTFYVNAPQNGMYEISGIYNSHATGNNQRGLTFWLGGYDSDNSVGNVAKFNAPDTGNWDNTLKTFKKEQMVTGSNSFLQLSKGLNKIVVSGKEQNKEGPNLGNVTFTLKNNMPNTEIPNPQH</sequence>
<dbReference type="Pfam" id="PF07554">
    <property type="entry name" value="FIVAR"/>
    <property type="match status" value="2"/>
</dbReference>
<comment type="caution">
    <text evidence="4">The sequence shown here is derived from an EMBL/GenBank/DDBJ whole genome shotgun (WGS) entry which is preliminary data.</text>
</comment>
<dbReference type="Proteomes" id="UP001220940">
    <property type="component" value="Unassembled WGS sequence"/>
</dbReference>
<feature type="chain" id="PRO_5046154694" description="Haemagglutinin Mycoplasma domain-containing protein" evidence="2">
    <location>
        <begin position="25"/>
        <end position="622"/>
    </location>
</feature>
<dbReference type="Gene3D" id="1.20.1270.90">
    <property type="entry name" value="AF1782-like"/>
    <property type="match status" value="1"/>
</dbReference>
<name>A0ABT5GBA6_9MOLU</name>
<dbReference type="Pfam" id="PF05692">
    <property type="entry name" value="Myco_haema"/>
    <property type="match status" value="2"/>
</dbReference>
<keyword evidence="5" id="KW-1185">Reference proteome</keyword>
<feature type="region of interest" description="Disordered" evidence="1">
    <location>
        <begin position="32"/>
        <end position="75"/>
    </location>
</feature>
<keyword evidence="2" id="KW-0732">Signal</keyword>
<dbReference type="PROSITE" id="PS51257">
    <property type="entry name" value="PROKAR_LIPOPROTEIN"/>
    <property type="match status" value="1"/>
</dbReference>
<evidence type="ECO:0000256" key="2">
    <source>
        <dbReference type="SAM" id="SignalP"/>
    </source>
</evidence>
<evidence type="ECO:0000256" key="1">
    <source>
        <dbReference type="SAM" id="MobiDB-lite"/>
    </source>
</evidence>
<feature type="compositionally biased region" description="Polar residues" evidence="1">
    <location>
        <begin position="40"/>
        <end position="58"/>
    </location>
</feature>
<proteinExistence type="predicted"/>
<reference evidence="4" key="1">
    <citation type="submission" date="2021-11" db="EMBL/GenBank/DDBJ databases">
        <title>Description of Mycoplasma bradburyaesp. nov.from sea birds: a tribute to a great mycoplasmologist.</title>
        <authorList>
            <person name="Ramirez A.S."/>
            <person name="Poveda C."/>
            <person name="Suarez-Perez A."/>
            <person name="Rosales R.S."/>
            <person name="Dijkman R."/>
            <person name="Feberwee A."/>
            <person name="Spergser J."/>
            <person name="Szostak M.P."/>
            <person name="Ressel L."/>
            <person name="Calabuig P."/>
            <person name="Catania S."/>
            <person name="Gobbo F."/>
            <person name="Timofte D."/>
            <person name="Poveda J.B."/>
        </authorList>
    </citation>
    <scope>NUCLEOTIDE SEQUENCE [LARGE SCALE GENOMIC DNA]</scope>
    <source>
        <strain evidence="4">T158</strain>
    </source>
</reference>
<evidence type="ECO:0000313" key="5">
    <source>
        <dbReference type="Proteomes" id="UP001220940"/>
    </source>
</evidence>
<accession>A0ABT5GBA6</accession>
<feature type="domain" description="Haemagglutinin Mycoplasma" evidence="3">
    <location>
        <begin position="369"/>
        <end position="609"/>
    </location>
</feature>
<dbReference type="EMBL" id="JAJHZM010000003">
    <property type="protein sequence ID" value="MDC4181756.1"/>
    <property type="molecule type" value="Genomic_DNA"/>
</dbReference>
<feature type="domain" description="Haemagglutinin Mycoplasma" evidence="3">
    <location>
        <begin position="253"/>
        <end position="368"/>
    </location>
</feature>
<organism evidence="4 5">
    <name type="scientific">Mycoplasma bradburyae</name>
    <dbReference type="NCBI Taxonomy" id="2963128"/>
    <lineage>
        <taxon>Bacteria</taxon>
        <taxon>Bacillati</taxon>
        <taxon>Mycoplasmatota</taxon>
        <taxon>Mollicutes</taxon>
        <taxon>Mycoplasmataceae</taxon>
        <taxon>Mycoplasma</taxon>
    </lineage>
</organism>
<protein>
    <recommendedName>
        <fullName evidence="3">Haemagglutinin Mycoplasma domain-containing protein</fullName>
    </recommendedName>
</protein>
<dbReference type="Gene3D" id="2.60.120.260">
    <property type="entry name" value="Galactose-binding domain-like"/>
    <property type="match status" value="1"/>
</dbReference>
<evidence type="ECO:0000259" key="3">
    <source>
        <dbReference type="Pfam" id="PF05692"/>
    </source>
</evidence>